<gene>
    <name evidence="1" type="ordered locus">VIBHAR_05829</name>
</gene>
<dbReference type="KEGG" id="vha:VIBHAR_05829"/>
<protein>
    <submittedName>
        <fullName evidence="1">Uncharacterized protein</fullName>
    </submittedName>
</protein>
<proteinExistence type="predicted"/>
<dbReference type="PATRIC" id="fig|338187.36.peg.4698"/>
<dbReference type="RefSeq" id="WP_012129407.1">
    <property type="nucleotide sequence ID" value="NC_009784.1"/>
</dbReference>
<sequence length="440" mass="49628">MNKRWAIALLLSSSSQASLYIEPRLYSGEELNSGVMAHYSLPWVEVGGGLLSNFNASKNKYELDAEVQLSKAFQLNEHWAFAIGFGSLLGEHWLSDYQFRYRVNDFTWLTTGYRYHLDEDYHSQNQFYLGYRLGIDGAADALALSPAYNEFVMDSEFYAQGLFGVGADTEQWGAGFGVNFPSSPWGAAFNFARSDTEKRQNDEAHLSWMALSGTYRWTHFLMDDLTLKSGLGVASVHQERCCQVREDERSWALTPDVEISYRLGQYWDVFGGYRFFVGDKGALSPNAFTLGVRAYWSRQAPVTTLLNDGYVPPAMQTLRDNTFALSEQISQAVNTEYSEQNQFFIQLDATAVHWQSLVLTLEDGREFHIPLSGRAGRLKTPLPDGKQVLRFALIGQEKEGGAIRRVESTQLVVTEEGKGFNVLLSVRSHALGERLHVQAY</sequence>
<evidence type="ECO:0000313" key="1">
    <source>
        <dbReference type="EMBL" id="ABU73723.1"/>
    </source>
</evidence>
<dbReference type="AlphaFoldDB" id="A7N2B8"/>
<name>A7N2B8_VIBC1</name>
<evidence type="ECO:0000313" key="2">
    <source>
        <dbReference type="Proteomes" id="UP000008152"/>
    </source>
</evidence>
<reference evidence="1 2" key="1">
    <citation type="submission" date="2007-08" db="EMBL/GenBank/DDBJ databases">
        <authorList>
            <consortium name="The Vibrio harveyi Genome Sequencing Project"/>
            <person name="Bassler B."/>
            <person name="Clifton S.W."/>
            <person name="Fulton L."/>
            <person name="Delehaunty K."/>
            <person name="Fronick C."/>
            <person name="Harrison M."/>
            <person name="Markivic C."/>
            <person name="Fulton R."/>
            <person name="Tin-Wollam A.-M."/>
            <person name="Shah N."/>
            <person name="Pepin K."/>
            <person name="Nash W."/>
            <person name="Thiruvilangam P."/>
            <person name="Bhonagiri V."/>
            <person name="Waters C."/>
            <person name="Tu K.C."/>
            <person name="Irgon J."/>
            <person name="Wilson R.K."/>
        </authorList>
    </citation>
    <scope>NUCLEOTIDE SEQUENCE [LARGE SCALE GENOMIC DNA]</scope>
    <source>
        <strain evidence="2">ATCC BAA-1116 / BB120</strain>
    </source>
</reference>
<dbReference type="Proteomes" id="UP000008152">
    <property type="component" value="Chromosome II"/>
</dbReference>
<dbReference type="EMBL" id="CP000790">
    <property type="protein sequence ID" value="ABU73723.1"/>
    <property type="molecule type" value="Genomic_DNA"/>
</dbReference>
<dbReference type="InterPro" id="IPR011250">
    <property type="entry name" value="OMP/PagP_B-barrel"/>
</dbReference>
<accession>A7N2B8</accession>
<organism evidence="1 2">
    <name type="scientific">Vibrio campbellii (strain ATCC BAA-1116)</name>
    <dbReference type="NCBI Taxonomy" id="2902295"/>
    <lineage>
        <taxon>Bacteria</taxon>
        <taxon>Pseudomonadati</taxon>
        <taxon>Pseudomonadota</taxon>
        <taxon>Gammaproteobacteria</taxon>
        <taxon>Vibrionales</taxon>
        <taxon>Vibrionaceae</taxon>
        <taxon>Vibrio</taxon>
    </lineage>
</organism>
<dbReference type="SUPFAM" id="SSF56925">
    <property type="entry name" value="OMPA-like"/>
    <property type="match status" value="1"/>
</dbReference>